<evidence type="ECO:0000313" key="5">
    <source>
        <dbReference type="EMBL" id="MBP2058204.1"/>
    </source>
</evidence>
<dbReference type="PANTHER" id="PTHR44846:SF1">
    <property type="entry name" value="MANNOSYL-D-GLYCERATE TRANSPORT_METABOLISM SYSTEM REPRESSOR MNGR-RELATED"/>
    <property type="match status" value="1"/>
</dbReference>
<keyword evidence="2 5" id="KW-0238">DNA-binding</keyword>
<dbReference type="PRINTS" id="PR00035">
    <property type="entry name" value="HTHGNTR"/>
</dbReference>
<dbReference type="InterPro" id="IPR000524">
    <property type="entry name" value="Tscrpt_reg_HTH_GntR"/>
</dbReference>
<dbReference type="PROSITE" id="PS50949">
    <property type="entry name" value="HTH_GNTR"/>
    <property type="match status" value="1"/>
</dbReference>
<proteinExistence type="predicted"/>
<evidence type="ECO:0000256" key="2">
    <source>
        <dbReference type="ARBA" id="ARBA00023125"/>
    </source>
</evidence>
<dbReference type="Pfam" id="PF00392">
    <property type="entry name" value="GntR"/>
    <property type="match status" value="1"/>
</dbReference>
<keyword evidence="6" id="KW-1185">Reference proteome</keyword>
<keyword evidence="1" id="KW-0805">Transcription regulation</keyword>
<accession>A0ABS4MFQ9</accession>
<dbReference type="Proteomes" id="UP001519292">
    <property type="component" value="Unassembled WGS sequence"/>
</dbReference>
<evidence type="ECO:0000313" key="6">
    <source>
        <dbReference type="Proteomes" id="UP001519292"/>
    </source>
</evidence>
<evidence type="ECO:0000256" key="3">
    <source>
        <dbReference type="ARBA" id="ARBA00023163"/>
    </source>
</evidence>
<protein>
    <submittedName>
        <fullName evidence="5">DNA-binding GntR family transcriptional regulator</fullName>
    </submittedName>
</protein>
<name>A0ABS4MFQ9_9LACO</name>
<dbReference type="PANTHER" id="PTHR44846">
    <property type="entry name" value="MANNOSYL-D-GLYCERATE TRANSPORT/METABOLISM SYSTEM REPRESSOR MNGR-RELATED"/>
    <property type="match status" value="1"/>
</dbReference>
<dbReference type="Gene3D" id="1.10.10.10">
    <property type="entry name" value="Winged helix-like DNA-binding domain superfamily/Winged helix DNA-binding domain"/>
    <property type="match status" value="1"/>
</dbReference>
<sequence length="234" mass="27682">MSIVPKYVQIYNEMFNKIQKAEYGAKLPTEKELCNYFKCSRVTIRSVLALLKEDNIVYSVKGKGNYINHSVDSEFHGIELNQSLFYSSCNQKIDRVRSAVKINDASPYSEKIFESLRKYYSINLWYEHEDRIIGNVFSIIDSNYVPDNLDINDDKSVTRFVEKNIYLKSYHTQVHVQRSLRKKDTFHKSFFGEKEVVMLILENLFDDHNKIIGQNKYYIPLKYFDITLNKYSKN</sequence>
<dbReference type="SMART" id="SM00345">
    <property type="entry name" value="HTH_GNTR"/>
    <property type="match status" value="1"/>
</dbReference>
<dbReference type="InterPro" id="IPR036388">
    <property type="entry name" value="WH-like_DNA-bd_sf"/>
</dbReference>
<comment type="caution">
    <text evidence="5">The sequence shown here is derived from an EMBL/GenBank/DDBJ whole genome shotgun (WGS) entry which is preliminary data.</text>
</comment>
<feature type="domain" description="HTH gntR-type" evidence="4">
    <location>
        <begin position="4"/>
        <end position="70"/>
    </location>
</feature>
<dbReference type="InterPro" id="IPR050679">
    <property type="entry name" value="Bact_HTH_transcr_reg"/>
</dbReference>
<organism evidence="5 6">
    <name type="scientific">Lactobacillus colini</name>
    <dbReference type="NCBI Taxonomy" id="1819254"/>
    <lineage>
        <taxon>Bacteria</taxon>
        <taxon>Bacillati</taxon>
        <taxon>Bacillota</taxon>
        <taxon>Bacilli</taxon>
        <taxon>Lactobacillales</taxon>
        <taxon>Lactobacillaceae</taxon>
        <taxon>Lactobacillus</taxon>
    </lineage>
</organism>
<evidence type="ECO:0000256" key="1">
    <source>
        <dbReference type="ARBA" id="ARBA00023015"/>
    </source>
</evidence>
<reference evidence="5 6" key="1">
    <citation type="submission" date="2021-03" db="EMBL/GenBank/DDBJ databases">
        <title>Genomic Encyclopedia of Type Strains, Phase IV (KMG-IV): sequencing the most valuable type-strain genomes for metagenomic binning, comparative biology and taxonomic classification.</title>
        <authorList>
            <person name="Goeker M."/>
        </authorList>
    </citation>
    <scope>NUCLEOTIDE SEQUENCE [LARGE SCALE GENOMIC DNA]</scope>
    <source>
        <strain evidence="5 6">DSM 101872</strain>
    </source>
</reference>
<keyword evidence="3" id="KW-0804">Transcription</keyword>
<gene>
    <name evidence="5" type="ORF">J2Z60_001381</name>
</gene>
<dbReference type="InterPro" id="IPR036390">
    <property type="entry name" value="WH_DNA-bd_sf"/>
</dbReference>
<dbReference type="EMBL" id="JAGGLU010000007">
    <property type="protein sequence ID" value="MBP2058204.1"/>
    <property type="molecule type" value="Genomic_DNA"/>
</dbReference>
<evidence type="ECO:0000259" key="4">
    <source>
        <dbReference type="PROSITE" id="PS50949"/>
    </source>
</evidence>
<dbReference type="GO" id="GO:0003677">
    <property type="term" value="F:DNA binding"/>
    <property type="evidence" value="ECO:0007669"/>
    <property type="project" value="UniProtKB-KW"/>
</dbReference>
<dbReference type="CDD" id="cd07377">
    <property type="entry name" value="WHTH_GntR"/>
    <property type="match status" value="1"/>
</dbReference>
<dbReference type="RefSeq" id="WP_209686948.1">
    <property type="nucleotide sequence ID" value="NZ_JAGGLU010000007.1"/>
</dbReference>
<dbReference type="SUPFAM" id="SSF46785">
    <property type="entry name" value="Winged helix' DNA-binding domain"/>
    <property type="match status" value="1"/>
</dbReference>